<accession>A0A6C0B1F7</accession>
<dbReference type="AlphaFoldDB" id="A0A6C0B1F7"/>
<organism evidence="1">
    <name type="scientific">viral metagenome</name>
    <dbReference type="NCBI Taxonomy" id="1070528"/>
    <lineage>
        <taxon>unclassified sequences</taxon>
        <taxon>metagenomes</taxon>
        <taxon>organismal metagenomes</taxon>
    </lineage>
</organism>
<protein>
    <submittedName>
        <fullName evidence="1">Uncharacterized protein</fullName>
    </submittedName>
</protein>
<proteinExistence type="predicted"/>
<evidence type="ECO:0000313" key="1">
    <source>
        <dbReference type="EMBL" id="QHS85634.1"/>
    </source>
</evidence>
<dbReference type="EMBL" id="MN739046">
    <property type="protein sequence ID" value="QHS85634.1"/>
    <property type="molecule type" value="Genomic_DNA"/>
</dbReference>
<name>A0A6C0B1F7_9ZZZZ</name>
<reference evidence="1" key="1">
    <citation type="journal article" date="2020" name="Nature">
        <title>Giant virus diversity and host interactions through global metagenomics.</title>
        <authorList>
            <person name="Schulz F."/>
            <person name="Roux S."/>
            <person name="Paez-Espino D."/>
            <person name="Jungbluth S."/>
            <person name="Walsh D.A."/>
            <person name="Denef V.J."/>
            <person name="McMahon K.D."/>
            <person name="Konstantinidis K.T."/>
            <person name="Eloe-Fadrosh E.A."/>
            <person name="Kyrpides N.C."/>
            <person name="Woyke T."/>
        </authorList>
    </citation>
    <scope>NUCLEOTIDE SEQUENCE</scope>
    <source>
        <strain evidence="1">GVMAG-M-3300009182-78</strain>
    </source>
</reference>
<sequence>MASTYTSRLIIPGRRAGNIKQIVNDQYRTNHDCICPSPINNKVVVNSNPDVIPLSTQTNRAVNAIKYARGGRVVFGNPPYNSNGTSLITAFYEPPIKNKF</sequence>